<dbReference type="PANTHER" id="PTHR43105">
    <property type="entry name" value="RESPIRATORY NITRATE REDUCTASE"/>
    <property type="match status" value="1"/>
</dbReference>
<keyword evidence="8" id="KW-1278">Translocase</keyword>
<dbReference type="Pfam" id="PF10588">
    <property type="entry name" value="NADH-G_4Fe-4S_3"/>
    <property type="match status" value="1"/>
</dbReference>
<feature type="domain" description="4Fe-4S Mo/W bis-MGD-type" evidence="17">
    <location>
        <begin position="217"/>
        <end position="275"/>
    </location>
</feature>
<dbReference type="SUPFAM" id="SSF54292">
    <property type="entry name" value="2Fe-2S ferredoxin-like"/>
    <property type="match status" value="1"/>
</dbReference>
<keyword evidence="6" id="KW-0479">Metal-binding</keyword>
<dbReference type="GO" id="GO:0051539">
    <property type="term" value="F:4 iron, 4 sulfur cluster binding"/>
    <property type="evidence" value="ECO:0007669"/>
    <property type="project" value="UniProtKB-KW"/>
</dbReference>
<dbReference type="AlphaFoldDB" id="A0A1H7VC36"/>
<name>A0A1H7VC36_9BACT</name>
<keyword evidence="11" id="KW-0411">Iron-sulfur</keyword>
<dbReference type="Proteomes" id="UP000198744">
    <property type="component" value="Unassembled WGS sequence"/>
</dbReference>
<evidence type="ECO:0000259" key="17">
    <source>
        <dbReference type="PROSITE" id="PS51669"/>
    </source>
</evidence>
<keyword evidence="4" id="KW-0004">4Fe-4S</keyword>
<evidence type="ECO:0000256" key="12">
    <source>
        <dbReference type="ARBA" id="ARBA00023027"/>
    </source>
</evidence>
<evidence type="ECO:0000256" key="13">
    <source>
        <dbReference type="ARBA" id="ARBA00023136"/>
    </source>
</evidence>
<dbReference type="PROSITE" id="PS00198">
    <property type="entry name" value="4FE4S_FER_1"/>
    <property type="match status" value="1"/>
</dbReference>
<dbReference type="Gene3D" id="3.30.70.20">
    <property type="match status" value="1"/>
</dbReference>
<dbReference type="Gene3D" id="3.40.50.740">
    <property type="match status" value="1"/>
</dbReference>
<feature type="domain" description="2Fe-2S ferredoxin-type" evidence="15">
    <location>
        <begin position="1"/>
        <end position="77"/>
    </location>
</feature>
<evidence type="ECO:0000256" key="4">
    <source>
        <dbReference type="ARBA" id="ARBA00022485"/>
    </source>
</evidence>
<sequence>MKITIDGREIEFNPGQTVYQIAKSAGIYIPVLCHQEQVKPVGACRICMVEVEGARSLMAACSLPASNGMVVSTNTERVLNVRRIIVEMLMTQGHHNCITCESSGNCVLQDLAYELGMEAPRFDEPSSMLASETGNEMIVRDMNKCVLCGLCVRACNEIQVNLVLDYTGRGSYSKVGPPFGLRYEESDCVFCGECVRVCPVGALYEKQGRFRGRFKDLTKVRTTCSYCGVGCQMDVCTKDDKIIKVTTDREGMPAPNFGSLCIKGRFGYDYMQHPDRLTKPLIRRDGELKETTWDEAIAFVAEKLRSIKEEHGADAIAGLASARCTNEENYIFQKFLRAVVGTNNVDHCARL</sequence>
<evidence type="ECO:0000259" key="18">
    <source>
        <dbReference type="PROSITE" id="PS51839"/>
    </source>
</evidence>
<dbReference type="InterPro" id="IPR006656">
    <property type="entry name" value="Mopterin_OxRdtase"/>
</dbReference>
<evidence type="ECO:0000256" key="7">
    <source>
        <dbReference type="ARBA" id="ARBA00022737"/>
    </source>
</evidence>
<dbReference type="PROSITE" id="PS51379">
    <property type="entry name" value="4FE4S_FER_2"/>
    <property type="match status" value="2"/>
</dbReference>
<dbReference type="GO" id="GO:0022904">
    <property type="term" value="P:respiratory electron transport chain"/>
    <property type="evidence" value="ECO:0007669"/>
    <property type="project" value="TreeGrafter"/>
</dbReference>
<evidence type="ECO:0000256" key="11">
    <source>
        <dbReference type="ARBA" id="ARBA00023014"/>
    </source>
</evidence>
<comment type="cofactor">
    <cofactor evidence="14">
        <name>[2Fe-2S] cluster</name>
        <dbReference type="ChEBI" id="CHEBI:190135"/>
    </cofactor>
</comment>
<dbReference type="Pfam" id="PF12838">
    <property type="entry name" value="Fer4_7"/>
    <property type="match status" value="1"/>
</dbReference>
<dbReference type="Gene3D" id="3.10.20.740">
    <property type="match status" value="1"/>
</dbReference>
<dbReference type="InterPro" id="IPR017896">
    <property type="entry name" value="4Fe4S_Fe-S-bd"/>
</dbReference>
<dbReference type="SMART" id="SM00929">
    <property type="entry name" value="NADH-G_4Fe-4S_3"/>
    <property type="match status" value="1"/>
</dbReference>
<proteinExistence type="inferred from homology"/>
<keyword evidence="5" id="KW-0001">2Fe-2S</keyword>
<feature type="domain" description="4Fe-4S ferredoxin-type" evidence="16">
    <location>
        <begin position="136"/>
        <end position="165"/>
    </location>
</feature>
<evidence type="ECO:0000256" key="14">
    <source>
        <dbReference type="ARBA" id="ARBA00034078"/>
    </source>
</evidence>
<comment type="subcellular location">
    <subcellularLocation>
        <location evidence="2">Membrane</location>
    </subcellularLocation>
</comment>
<evidence type="ECO:0000256" key="3">
    <source>
        <dbReference type="ARBA" id="ARBA00005404"/>
    </source>
</evidence>
<dbReference type="Pfam" id="PF13510">
    <property type="entry name" value="Fer2_4"/>
    <property type="match status" value="1"/>
</dbReference>
<dbReference type="Pfam" id="PF04879">
    <property type="entry name" value="Molybdop_Fe4S4"/>
    <property type="match status" value="1"/>
</dbReference>
<keyword evidence="10" id="KW-0408">Iron</keyword>
<dbReference type="FunFam" id="3.30.70.20:FF:000035">
    <property type="entry name" value="Iron hydrogenase 1"/>
    <property type="match status" value="1"/>
</dbReference>
<accession>A0A1H7VC36</accession>
<dbReference type="InterPro" id="IPR036010">
    <property type="entry name" value="2Fe-2S_ferredoxin-like_sf"/>
</dbReference>
<dbReference type="PROSITE" id="PS51839">
    <property type="entry name" value="4FE4S_HC3"/>
    <property type="match status" value="1"/>
</dbReference>
<dbReference type="PROSITE" id="PS00551">
    <property type="entry name" value="MOLYBDOPTERIN_PROK_1"/>
    <property type="match status" value="1"/>
</dbReference>
<dbReference type="SUPFAM" id="SSF54862">
    <property type="entry name" value="4Fe-4S ferredoxins"/>
    <property type="match status" value="1"/>
</dbReference>
<dbReference type="CDD" id="cd00207">
    <property type="entry name" value="fer2"/>
    <property type="match status" value="1"/>
</dbReference>
<dbReference type="Gene3D" id="2.20.25.90">
    <property type="entry name" value="ADC-like domains"/>
    <property type="match status" value="1"/>
</dbReference>
<dbReference type="GO" id="GO:0003954">
    <property type="term" value="F:NADH dehydrogenase activity"/>
    <property type="evidence" value="ECO:0007669"/>
    <property type="project" value="TreeGrafter"/>
</dbReference>
<evidence type="ECO:0000256" key="6">
    <source>
        <dbReference type="ARBA" id="ARBA00022723"/>
    </source>
</evidence>
<dbReference type="InterPro" id="IPR050123">
    <property type="entry name" value="Prok_molybdopt-oxidoreductase"/>
</dbReference>
<dbReference type="GO" id="GO:0016020">
    <property type="term" value="C:membrane"/>
    <property type="evidence" value="ECO:0007669"/>
    <property type="project" value="UniProtKB-SubCell"/>
</dbReference>
<dbReference type="InterPro" id="IPR006963">
    <property type="entry name" value="Mopterin_OxRdtase_4Fe-4S_dom"/>
</dbReference>
<keyword evidence="7" id="KW-0677">Repeat</keyword>
<evidence type="ECO:0000256" key="9">
    <source>
        <dbReference type="ARBA" id="ARBA00023002"/>
    </source>
</evidence>
<dbReference type="InterPro" id="IPR027467">
    <property type="entry name" value="MopterinOxRdtase_cofactor_BS"/>
</dbReference>
<dbReference type="GO" id="GO:0051537">
    <property type="term" value="F:2 iron, 2 sulfur cluster binding"/>
    <property type="evidence" value="ECO:0007669"/>
    <property type="project" value="UniProtKB-KW"/>
</dbReference>
<feature type="domain" description="4Fe-4S His(Cys)3-ligated-type" evidence="18">
    <location>
        <begin position="77"/>
        <end position="116"/>
    </location>
</feature>
<dbReference type="GO" id="GO:0046872">
    <property type="term" value="F:metal ion binding"/>
    <property type="evidence" value="ECO:0007669"/>
    <property type="project" value="UniProtKB-KW"/>
</dbReference>
<comment type="similarity">
    <text evidence="3">Belongs to the complex I 75 kDa subunit family.</text>
</comment>
<dbReference type="FunFam" id="3.10.20.740:FF:000004">
    <property type="entry name" value="NADH-quinone oxidoreductase"/>
    <property type="match status" value="1"/>
</dbReference>
<keyword evidence="20" id="KW-1185">Reference proteome</keyword>
<dbReference type="InterPro" id="IPR017900">
    <property type="entry name" value="4Fe4S_Fe_S_CS"/>
</dbReference>
<dbReference type="STRING" id="43775.SAMN04489760_103165"/>
<evidence type="ECO:0000313" key="20">
    <source>
        <dbReference type="Proteomes" id="UP000198744"/>
    </source>
</evidence>
<dbReference type="SMART" id="SM00926">
    <property type="entry name" value="Molybdop_Fe4S4"/>
    <property type="match status" value="1"/>
</dbReference>
<keyword evidence="12" id="KW-0520">NAD</keyword>
<reference evidence="19 20" key="1">
    <citation type="submission" date="2016-10" db="EMBL/GenBank/DDBJ databases">
        <authorList>
            <person name="de Groot N.N."/>
        </authorList>
    </citation>
    <scope>NUCLEOTIDE SEQUENCE [LARGE SCALE GENOMIC DNA]</scope>
    <source>
        <strain evidence="19 20">DSM 8423</strain>
    </source>
</reference>
<dbReference type="PROSITE" id="PS51085">
    <property type="entry name" value="2FE2S_FER_2"/>
    <property type="match status" value="1"/>
</dbReference>
<dbReference type="Pfam" id="PF00384">
    <property type="entry name" value="Molybdopterin"/>
    <property type="match status" value="1"/>
</dbReference>
<evidence type="ECO:0000313" key="19">
    <source>
        <dbReference type="EMBL" id="SEM06803.1"/>
    </source>
</evidence>
<protein>
    <submittedName>
        <fullName evidence="19">4Fe-4S binding domain-containing protein</fullName>
    </submittedName>
</protein>
<dbReference type="SUPFAM" id="SSF53706">
    <property type="entry name" value="Formate dehydrogenase/DMSO reductase, domains 1-3"/>
    <property type="match status" value="1"/>
</dbReference>
<evidence type="ECO:0000256" key="8">
    <source>
        <dbReference type="ARBA" id="ARBA00022967"/>
    </source>
</evidence>
<dbReference type="EMBL" id="FOBS01000003">
    <property type="protein sequence ID" value="SEM06803.1"/>
    <property type="molecule type" value="Genomic_DNA"/>
</dbReference>
<feature type="domain" description="4Fe-4S ferredoxin-type" evidence="16">
    <location>
        <begin position="179"/>
        <end position="208"/>
    </location>
</feature>
<evidence type="ECO:0000256" key="2">
    <source>
        <dbReference type="ARBA" id="ARBA00004370"/>
    </source>
</evidence>
<evidence type="ECO:0000259" key="15">
    <source>
        <dbReference type="PROSITE" id="PS51085"/>
    </source>
</evidence>
<dbReference type="PROSITE" id="PS51669">
    <property type="entry name" value="4FE4S_MOW_BIS_MGD"/>
    <property type="match status" value="1"/>
</dbReference>
<evidence type="ECO:0000256" key="1">
    <source>
        <dbReference type="ARBA" id="ARBA00001966"/>
    </source>
</evidence>
<evidence type="ECO:0000259" key="16">
    <source>
        <dbReference type="PROSITE" id="PS51379"/>
    </source>
</evidence>
<keyword evidence="13" id="KW-0472">Membrane</keyword>
<evidence type="ECO:0000256" key="5">
    <source>
        <dbReference type="ARBA" id="ARBA00022714"/>
    </source>
</evidence>
<dbReference type="InterPro" id="IPR019574">
    <property type="entry name" value="NADH_UbQ_OxRdtase_Gsu_4Fe4S-bd"/>
</dbReference>
<dbReference type="InterPro" id="IPR001041">
    <property type="entry name" value="2Fe-2S_ferredoxin-type"/>
</dbReference>
<organism evidence="19 20">
    <name type="scientific">Syntrophus gentianae</name>
    <dbReference type="NCBI Taxonomy" id="43775"/>
    <lineage>
        <taxon>Bacteria</taxon>
        <taxon>Pseudomonadati</taxon>
        <taxon>Thermodesulfobacteriota</taxon>
        <taxon>Syntrophia</taxon>
        <taxon>Syntrophales</taxon>
        <taxon>Syntrophaceae</taxon>
        <taxon>Syntrophus</taxon>
    </lineage>
</organism>
<gene>
    <name evidence="19" type="ORF">SAMN04489760_103165</name>
</gene>
<dbReference type="PANTHER" id="PTHR43105:SF14">
    <property type="entry name" value="FORMATE DEHYDROGENASE H"/>
    <property type="match status" value="1"/>
</dbReference>
<keyword evidence="9" id="KW-0560">Oxidoreductase</keyword>
<comment type="cofactor">
    <cofactor evidence="1">
        <name>[4Fe-4S] cluster</name>
        <dbReference type="ChEBI" id="CHEBI:49883"/>
    </cofactor>
</comment>
<evidence type="ECO:0000256" key="10">
    <source>
        <dbReference type="ARBA" id="ARBA00023004"/>
    </source>
</evidence>